<dbReference type="RefSeq" id="WP_249706465.1">
    <property type="nucleotide sequence ID" value="NZ_JAMFMB010000002.1"/>
</dbReference>
<gene>
    <name evidence="2" type="ORF">M3P21_02280</name>
</gene>
<organism evidence="2 3">
    <name type="scientific">Ruegeria spongiae</name>
    <dbReference type="NCBI Taxonomy" id="2942209"/>
    <lineage>
        <taxon>Bacteria</taxon>
        <taxon>Pseudomonadati</taxon>
        <taxon>Pseudomonadota</taxon>
        <taxon>Alphaproteobacteria</taxon>
        <taxon>Rhodobacterales</taxon>
        <taxon>Roseobacteraceae</taxon>
        <taxon>Ruegeria</taxon>
    </lineage>
</organism>
<proteinExistence type="predicted"/>
<evidence type="ECO:0000256" key="1">
    <source>
        <dbReference type="SAM" id="MobiDB-lite"/>
    </source>
</evidence>
<accession>A0ABT0PZJ2</accession>
<dbReference type="EMBL" id="JAMFMB010000002">
    <property type="protein sequence ID" value="MCL6282343.1"/>
    <property type="molecule type" value="Genomic_DNA"/>
</dbReference>
<comment type="caution">
    <text evidence="2">The sequence shown here is derived from an EMBL/GenBank/DDBJ whole genome shotgun (WGS) entry which is preliminary data.</text>
</comment>
<sequence length="60" mass="6439">MDTVWTGRIAPVTSPAKDATGKKPAPHHGAIFIQDAVTPWGGETMLLALLRAQAKKDQDE</sequence>
<evidence type="ECO:0000313" key="3">
    <source>
        <dbReference type="Proteomes" id="UP001203880"/>
    </source>
</evidence>
<name>A0ABT0PZJ2_9RHOB</name>
<protein>
    <submittedName>
        <fullName evidence="2">Uncharacterized protein</fullName>
    </submittedName>
</protein>
<feature type="region of interest" description="Disordered" evidence="1">
    <location>
        <begin position="1"/>
        <end position="25"/>
    </location>
</feature>
<reference evidence="2" key="1">
    <citation type="submission" date="2022-05" db="EMBL/GenBank/DDBJ databases">
        <authorList>
            <person name="Park J.-S."/>
        </authorList>
    </citation>
    <scope>NUCLEOTIDE SEQUENCE</scope>
    <source>
        <strain evidence="2">2012CJ41-6</strain>
    </source>
</reference>
<evidence type="ECO:0000313" key="2">
    <source>
        <dbReference type="EMBL" id="MCL6282343.1"/>
    </source>
</evidence>
<dbReference type="Proteomes" id="UP001203880">
    <property type="component" value="Unassembled WGS sequence"/>
</dbReference>
<keyword evidence="3" id="KW-1185">Reference proteome</keyword>